<feature type="transmembrane region" description="Helical" evidence="6">
    <location>
        <begin position="48"/>
        <end position="69"/>
    </location>
</feature>
<dbReference type="EMBL" id="KZ989124">
    <property type="protein sequence ID" value="RKP28045.1"/>
    <property type="molecule type" value="Genomic_DNA"/>
</dbReference>
<feature type="transmembrane region" description="Helical" evidence="6">
    <location>
        <begin position="81"/>
        <end position="102"/>
    </location>
</feature>
<reference evidence="9" key="1">
    <citation type="journal article" date="2018" name="Nat. Microbiol.">
        <title>Leveraging single-cell genomics to expand the fungal tree of life.</title>
        <authorList>
            <person name="Ahrendt S.R."/>
            <person name="Quandt C.A."/>
            <person name="Ciobanu D."/>
            <person name="Clum A."/>
            <person name="Salamov A."/>
            <person name="Andreopoulos B."/>
            <person name="Cheng J.F."/>
            <person name="Woyke T."/>
            <person name="Pelin A."/>
            <person name="Henrissat B."/>
            <person name="Reynolds N.K."/>
            <person name="Benny G.L."/>
            <person name="Smith M.E."/>
            <person name="James T.Y."/>
            <person name="Grigoriev I.V."/>
        </authorList>
    </citation>
    <scope>NUCLEOTIDE SEQUENCE [LARGE SCALE GENOMIC DNA]</scope>
    <source>
        <strain evidence="9">Benny S71-1</strain>
    </source>
</reference>
<evidence type="ECO:0000256" key="6">
    <source>
        <dbReference type="SAM" id="Phobius"/>
    </source>
</evidence>
<feature type="transmembrane region" description="Helical" evidence="6">
    <location>
        <begin position="108"/>
        <end position="126"/>
    </location>
</feature>
<evidence type="ECO:0000256" key="2">
    <source>
        <dbReference type="ARBA" id="ARBA00007524"/>
    </source>
</evidence>
<keyword evidence="7" id="KW-0732">Signal</keyword>
<evidence type="ECO:0000256" key="5">
    <source>
        <dbReference type="ARBA" id="ARBA00023136"/>
    </source>
</evidence>
<dbReference type="PANTHER" id="PTHR10057:SF0">
    <property type="entry name" value="TRANSLOCATOR PROTEIN"/>
    <property type="match status" value="1"/>
</dbReference>
<keyword evidence="5 6" id="KW-0472">Membrane</keyword>
<evidence type="ECO:0000313" key="8">
    <source>
        <dbReference type="EMBL" id="RKP28045.1"/>
    </source>
</evidence>
<dbReference type="InterPro" id="IPR004307">
    <property type="entry name" value="TspO_MBR"/>
</dbReference>
<evidence type="ECO:0000256" key="7">
    <source>
        <dbReference type="SAM" id="SignalP"/>
    </source>
</evidence>
<feature type="chain" id="PRO_5020564004" evidence="7">
    <location>
        <begin position="25"/>
        <end position="158"/>
    </location>
</feature>
<evidence type="ECO:0000256" key="1">
    <source>
        <dbReference type="ARBA" id="ARBA00004141"/>
    </source>
</evidence>
<dbReference type="GO" id="GO:0033013">
    <property type="term" value="P:tetrapyrrole metabolic process"/>
    <property type="evidence" value="ECO:0007669"/>
    <property type="project" value="UniProtKB-ARBA"/>
</dbReference>
<dbReference type="AlphaFoldDB" id="A0A4P9Z666"/>
<protein>
    <submittedName>
        <fullName evidence="8">Integral membrane protein</fullName>
    </submittedName>
</protein>
<dbReference type="PIRSF" id="PIRSF005859">
    <property type="entry name" value="PBR"/>
    <property type="match status" value="1"/>
</dbReference>
<evidence type="ECO:0000313" key="9">
    <source>
        <dbReference type="Proteomes" id="UP000278143"/>
    </source>
</evidence>
<keyword evidence="4 6" id="KW-1133">Transmembrane helix</keyword>
<organism evidence="8 9">
    <name type="scientific">Syncephalis pseudoplumigaleata</name>
    <dbReference type="NCBI Taxonomy" id="1712513"/>
    <lineage>
        <taxon>Eukaryota</taxon>
        <taxon>Fungi</taxon>
        <taxon>Fungi incertae sedis</taxon>
        <taxon>Zoopagomycota</taxon>
        <taxon>Zoopagomycotina</taxon>
        <taxon>Zoopagomycetes</taxon>
        <taxon>Zoopagales</taxon>
        <taxon>Piptocephalidaceae</taxon>
        <taxon>Syncephalis</taxon>
    </lineage>
</organism>
<evidence type="ECO:0000256" key="4">
    <source>
        <dbReference type="ARBA" id="ARBA00022989"/>
    </source>
</evidence>
<feature type="signal peptide" evidence="7">
    <location>
        <begin position="1"/>
        <end position="24"/>
    </location>
</feature>
<comment type="similarity">
    <text evidence="2">Belongs to the TspO/BZRP family.</text>
</comment>
<name>A0A4P9Z666_9FUNG</name>
<dbReference type="Pfam" id="PF03073">
    <property type="entry name" value="TspO_MBR"/>
    <property type="match status" value="1"/>
</dbReference>
<dbReference type="GO" id="GO:0016020">
    <property type="term" value="C:membrane"/>
    <property type="evidence" value="ECO:0007669"/>
    <property type="project" value="UniProtKB-SubCell"/>
</dbReference>
<dbReference type="CDD" id="cd15904">
    <property type="entry name" value="TSPO_MBR"/>
    <property type="match status" value="1"/>
</dbReference>
<gene>
    <name evidence="8" type="ORF">SYNPS1DRAFT_11802</name>
</gene>
<dbReference type="Proteomes" id="UP000278143">
    <property type="component" value="Unassembled WGS sequence"/>
</dbReference>
<dbReference type="Gene3D" id="1.20.1260.100">
    <property type="entry name" value="TspO/MBR protein"/>
    <property type="match status" value="1"/>
</dbReference>
<keyword evidence="9" id="KW-1185">Reference proteome</keyword>
<dbReference type="FunFam" id="1.20.1260.100:FF:000001">
    <property type="entry name" value="translocator protein 2"/>
    <property type="match status" value="1"/>
</dbReference>
<dbReference type="InterPro" id="IPR038330">
    <property type="entry name" value="TspO/MBR-related_sf"/>
</dbReference>
<accession>A0A4P9Z666</accession>
<sequence>MTSKSAGRLALCLLLCLGVGILESYVTRPEIPVWYAALAKPWWTPPPVVFPIAWTILYILMAVSLWRLWDRAAPSAPRASAITWFLIQLALNAAWSPVFFGWHGTRTALVIIIGLLIALVMTIIAASRADKSAAWLLAPYLAWVAYATTLNAGVVAMN</sequence>
<comment type="subcellular location">
    <subcellularLocation>
        <location evidence="1">Membrane</location>
        <topology evidence="1">Multi-pass membrane protein</topology>
    </subcellularLocation>
</comment>
<evidence type="ECO:0000256" key="3">
    <source>
        <dbReference type="ARBA" id="ARBA00022692"/>
    </source>
</evidence>
<feature type="transmembrane region" description="Helical" evidence="6">
    <location>
        <begin position="133"/>
        <end position="157"/>
    </location>
</feature>
<proteinExistence type="inferred from homology"/>
<dbReference type="PANTHER" id="PTHR10057">
    <property type="entry name" value="PERIPHERAL-TYPE BENZODIAZEPINE RECEPTOR"/>
    <property type="match status" value="1"/>
</dbReference>
<dbReference type="OrthoDB" id="8841220at2759"/>
<keyword evidence="3 6" id="KW-0812">Transmembrane</keyword>